<reference evidence="1 2" key="1">
    <citation type="submission" date="2020-04" db="EMBL/GenBank/DDBJ databases">
        <title>Ferrimonas sp. S7 isolated from sea water.</title>
        <authorList>
            <person name="Bae S.S."/>
            <person name="Baek K."/>
        </authorList>
    </citation>
    <scope>NUCLEOTIDE SEQUENCE [LARGE SCALE GENOMIC DNA]</scope>
    <source>
        <strain evidence="1 2">S7</strain>
    </source>
</reference>
<gene>
    <name evidence="1" type="ORF">HER31_01830</name>
</gene>
<dbReference type="InterPro" id="IPR027417">
    <property type="entry name" value="P-loop_NTPase"/>
</dbReference>
<dbReference type="Gene3D" id="3.40.50.300">
    <property type="entry name" value="P-loop containing nucleotide triphosphate hydrolases"/>
    <property type="match status" value="1"/>
</dbReference>
<dbReference type="SUPFAM" id="SSF52540">
    <property type="entry name" value="P-loop containing nucleoside triphosphate hydrolases"/>
    <property type="match status" value="1"/>
</dbReference>
<dbReference type="RefSeq" id="WP_168659008.1">
    <property type="nucleotide sequence ID" value="NZ_CP051180.1"/>
</dbReference>
<evidence type="ECO:0000313" key="1">
    <source>
        <dbReference type="EMBL" id="QIZ75747.1"/>
    </source>
</evidence>
<protein>
    <submittedName>
        <fullName evidence="1">AAA family ATPase</fullName>
    </submittedName>
</protein>
<organism evidence="1 2">
    <name type="scientific">Ferrimonas lipolytica</name>
    <dbReference type="NCBI Taxonomy" id="2724191"/>
    <lineage>
        <taxon>Bacteria</taxon>
        <taxon>Pseudomonadati</taxon>
        <taxon>Pseudomonadota</taxon>
        <taxon>Gammaproteobacteria</taxon>
        <taxon>Alteromonadales</taxon>
        <taxon>Ferrimonadaceae</taxon>
        <taxon>Ferrimonas</taxon>
    </lineage>
</organism>
<keyword evidence="2" id="KW-1185">Reference proteome</keyword>
<dbReference type="EMBL" id="CP051180">
    <property type="protein sequence ID" value="QIZ75747.1"/>
    <property type="molecule type" value="Genomic_DNA"/>
</dbReference>
<dbReference type="Proteomes" id="UP000501602">
    <property type="component" value="Chromosome"/>
</dbReference>
<sequence length="345" mass="39440">MGVLTDEQLQRLETFKNCFVEQPIVTQIFEDFDRLRFNHRLGGSQQCMLVTGDTGAGKTELIKHYLKRVPHIQGGGYTHRPVLLSRIPSHANLNSTLIELHKDLGHPFSTRRRGRSNDQSLTESLVRLLSSCGTELIIIDEFHELLEFQSDASRAGIANRLKFISEKSEIPIVLVGMPWAEKIAEEPQWGRRLINRRTIPYFKLSEQPKHYLQFLMGLALRMPFNKPPKLELQHTAYALFAASRGRVSDLKEFLYEATKLALSERAETLTVAQMVETFRMWFPDLVNPFELDVDAIQASEALEYSQYDFEALKGTNPIIETTFTQRVPISQLLSKSPALKAPRKT</sequence>
<evidence type="ECO:0000313" key="2">
    <source>
        <dbReference type="Proteomes" id="UP000501602"/>
    </source>
</evidence>
<dbReference type="InterPro" id="IPR008868">
    <property type="entry name" value="TniB"/>
</dbReference>
<dbReference type="KEGG" id="fes:HER31_01830"/>
<dbReference type="Pfam" id="PF05621">
    <property type="entry name" value="TniB"/>
    <property type="match status" value="1"/>
</dbReference>
<proteinExistence type="predicted"/>
<name>A0A6H1U9M7_9GAMM</name>
<accession>A0A6H1U9M7</accession>
<dbReference type="AlphaFoldDB" id="A0A6H1U9M7"/>